<protein>
    <submittedName>
        <fullName evidence="1">Uncharacterized protein</fullName>
    </submittedName>
</protein>
<dbReference type="Proteomes" id="UP000823617">
    <property type="component" value="Unassembled WGS sequence"/>
</dbReference>
<proteinExistence type="predicted"/>
<name>A0A9D9MZ39_9BACT</name>
<gene>
    <name evidence="1" type="ORF">IAC08_01095</name>
</gene>
<accession>A0A9D9MZ39</accession>
<evidence type="ECO:0000313" key="2">
    <source>
        <dbReference type="Proteomes" id="UP000823617"/>
    </source>
</evidence>
<reference evidence="1" key="2">
    <citation type="journal article" date="2021" name="PeerJ">
        <title>Extensive microbial diversity within the chicken gut microbiome revealed by metagenomics and culture.</title>
        <authorList>
            <person name="Gilroy R."/>
            <person name="Ravi A."/>
            <person name="Getino M."/>
            <person name="Pursley I."/>
            <person name="Horton D.L."/>
            <person name="Alikhan N.F."/>
            <person name="Baker D."/>
            <person name="Gharbi K."/>
            <person name="Hall N."/>
            <person name="Watson M."/>
            <person name="Adriaenssens E.M."/>
            <person name="Foster-Nyarko E."/>
            <person name="Jarju S."/>
            <person name="Secka A."/>
            <person name="Antonio M."/>
            <person name="Oren A."/>
            <person name="Chaudhuri R.R."/>
            <person name="La Ragione R."/>
            <person name="Hildebrand F."/>
            <person name="Pallen M.J."/>
        </authorList>
    </citation>
    <scope>NUCLEOTIDE SEQUENCE</scope>
    <source>
        <strain evidence="1">B1-3475</strain>
    </source>
</reference>
<organism evidence="1 2">
    <name type="scientific">Candidatus Cryptobacteroides intestinigallinarum</name>
    <dbReference type="NCBI Taxonomy" id="2840767"/>
    <lineage>
        <taxon>Bacteria</taxon>
        <taxon>Pseudomonadati</taxon>
        <taxon>Bacteroidota</taxon>
        <taxon>Bacteroidia</taxon>
        <taxon>Bacteroidales</taxon>
        <taxon>Candidatus Cryptobacteroides</taxon>
    </lineage>
</organism>
<dbReference type="AlphaFoldDB" id="A0A9D9MZ39"/>
<sequence>MALLPVGLALASCTMTRAVSEIAAGAVNVSMYMPEDITAPPKESDYGSEADLGRIVDTDGYDDGEPLIMNAIREMSTGEMVATDVISASLVVARFRNVAERNGIVSMEFDIDVPPEMIGSGWKLKLSPKMETMGQETLLEPLYVTGRRYREAQMRGYERYAAFVASIITDSARFIRISQLEKFLERYFPETYAMKSDTSFISSPEAENLFGVSQLEALDHYTRHGLMLRNENRRKASGKMFSRYVKDPVISEGIRLDTVMAGSDGGLRYRYVQTAAYSPGMKKIVVSMDGEVYAGGRKILSLRHPDSLTFYVSSLSSLVDDTPRYRTRILSRTVYDNTSAFIDFRQGCSDIDTLLEGNSSELSRVRRCIRDISGRVEYILDSMVVTASCSPEGAYALNSRLAGDRAAAVLSYIRHDFPDSLRQRLKYGSVPENWDRLQLLAETDTLLQPELCSSILSVRASQDKDSVETILSSLPGYRYLREKIYPKLRNVRFEFWLHRPGQQKDTVHTEELDSTYMAGVAAIRDLDYRRAVALLQPYSDYNSALACLSAGYEDAAVEILSGLSERSAKAEYLAAVALARLDREKEAEQHYFRSIAMDPALRFRANLDPELSQLVKQWSAGEIAK</sequence>
<reference evidence="1" key="1">
    <citation type="submission" date="2020-10" db="EMBL/GenBank/DDBJ databases">
        <authorList>
            <person name="Gilroy R."/>
        </authorList>
    </citation>
    <scope>NUCLEOTIDE SEQUENCE</scope>
    <source>
        <strain evidence="1">B1-3475</strain>
    </source>
</reference>
<comment type="caution">
    <text evidence="1">The sequence shown here is derived from an EMBL/GenBank/DDBJ whole genome shotgun (WGS) entry which is preliminary data.</text>
</comment>
<dbReference type="EMBL" id="JADIMK010000008">
    <property type="protein sequence ID" value="MBO8454985.1"/>
    <property type="molecule type" value="Genomic_DNA"/>
</dbReference>
<evidence type="ECO:0000313" key="1">
    <source>
        <dbReference type="EMBL" id="MBO8454985.1"/>
    </source>
</evidence>